<dbReference type="EMBL" id="MFZT01000029">
    <property type="protein sequence ID" value="OGK30334.1"/>
    <property type="molecule type" value="Genomic_DNA"/>
</dbReference>
<sequence length="77" mass="8729">MNAFIEFFNKGDAVNLLIKLFGIVGGFLYFFFAWVMIGQIRALKKTIEVHDEGLLITLAYVQLILSAVIVLYALFIL</sequence>
<feature type="transmembrane region" description="Helical" evidence="1">
    <location>
        <begin position="54"/>
        <end position="75"/>
    </location>
</feature>
<gene>
    <name evidence="2" type="ORF">A3D08_03680</name>
</gene>
<dbReference type="InterPro" id="IPR043716">
    <property type="entry name" value="DUF5657"/>
</dbReference>
<organism evidence="2 3">
    <name type="scientific">Candidatus Roizmanbacteria bacterium RIFCSPHIGHO2_02_FULL_43_11</name>
    <dbReference type="NCBI Taxonomy" id="1802043"/>
    <lineage>
        <taxon>Bacteria</taxon>
        <taxon>Candidatus Roizmaniibacteriota</taxon>
    </lineage>
</organism>
<dbReference type="AlphaFoldDB" id="A0A1F7HH43"/>
<keyword evidence="1" id="KW-1133">Transmembrane helix</keyword>
<evidence type="ECO:0000256" key="1">
    <source>
        <dbReference type="SAM" id="Phobius"/>
    </source>
</evidence>
<keyword evidence="1" id="KW-0472">Membrane</keyword>
<dbReference type="Pfam" id="PF18901">
    <property type="entry name" value="DUF5657"/>
    <property type="match status" value="1"/>
</dbReference>
<keyword evidence="1" id="KW-0812">Transmembrane</keyword>
<name>A0A1F7HH43_9BACT</name>
<protein>
    <submittedName>
        <fullName evidence="2">Uncharacterized protein</fullName>
    </submittedName>
</protein>
<accession>A0A1F7HH43</accession>
<reference evidence="2 3" key="1">
    <citation type="journal article" date="2016" name="Nat. Commun.">
        <title>Thousands of microbial genomes shed light on interconnected biogeochemical processes in an aquifer system.</title>
        <authorList>
            <person name="Anantharaman K."/>
            <person name="Brown C.T."/>
            <person name="Hug L.A."/>
            <person name="Sharon I."/>
            <person name="Castelle C.J."/>
            <person name="Probst A.J."/>
            <person name="Thomas B.C."/>
            <person name="Singh A."/>
            <person name="Wilkins M.J."/>
            <person name="Karaoz U."/>
            <person name="Brodie E.L."/>
            <person name="Williams K.H."/>
            <person name="Hubbard S.S."/>
            <person name="Banfield J.F."/>
        </authorList>
    </citation>
    <scope>NUCLEOTIDE SEQUENCE [LARGE SCALE GENOMIC DNA]</scope>
</reference>
<evidence type="ECO:0000313" key="2">
    <source>
        <dbReference type="EMBL" id="OGK30334.1"/>
    </source>
</evidence>
<dbReference type="Proteomes" id="UP000178098">
    <property type="component" value="Unassembled WGS sequence"/>
</dbReference>
<evidence type="ECO:0000313" key="3">
    <source>
        <dbReference type="Proteomes" id="UP000178098"/>
    </source>
</evidence>
<feature type="transmembrane region" description="Helical" evidence="1">
    <location>
        <begin position="20"/>
        <end position="42"/>
    </location>
</feature>
<proteinExistence type="predicted"/>
<comment type="caution">
    <text evidence="2">The sequence shown here is derived from an EMBL/GenBank/DDBJ whole genome shotgun (WGS) entry which is preliminary data.</text>
</comment>